<dbReference type="GO" id="GO:0005524">
    <property type="term" value="F:ATP binding"/>
    <property type="evidence" value="ECO:0007669"/>
    <property type="project" value="InterPro"/>
</dbReference>
<sequence length="1202" mass="137141">MSSNTRIEITETGAAPKPRYLVIHQVKCPGSTPAHSRHPAVSEYLDIPRLFVGDNKATPLRGRQPAQKALHEAKGDPSISFAIYRTYNCLEYHTSVSTALQEAPWDTSLVAKDANPAVVEREHMEILSPHLSQGIDTMKVMDAYEKAQDKDKGEALLVGWEREQSMMAPYLHFYHARDLLRANAPRLMENQPQHITLLLEYLDNEFGDEYLEADRLFNRGWVTKKHFHKLFGPNQVLATLKNPHPVAMISKYPPMPGSDPIRLECETWDFNGRHFAKLKTNVTIPWPKYALGDQKVPINSLAIFPLRFDARLEDRLRKRGEIYWQLRKRKYIEYIAPSELLEYRMENGRYMVDMETFRRTRGENILENLNMDHVEEYLSREHFESPLPPAGNFSLLMPPTTSGFGFHDKKWRELAVEYVRDIVWDEDILDRLVLPQEQKDILSALVVKKAVPHDVDIIAGEERGVKILLHGITGSGKTFTAKVIAEVAKRPLYELASSDIGTRLEDVENNVNEAFYLGRIWDAADNLDWAVLPLVQAVCWFKPEEQLKELWRNTIKSFQSRNARNGVINIVSDELLNFDAQNFTTFSGGDIWKVLELAEKLAAYENIILDVSHNDHFNPALLLHFRPPSVSILVRLTDTMRLINTHTLAFKELYRSNLPKYAILSHTWGPEEVTFQDWADRETLKEKAGFKKIVEMCEQAKSDGYLYAWVDTNCIDKSSSAELTEAINSMFTWYRQADICYAYLSDVPTFKPLSYAKEFRQSRWFKRGWTLQELLAPEQVIFYAADWSRIGTKATLVRDIAAASGISIKYLCPEKTTLAASQGDWAVGLGTLCHKASVAERMSWLSRRETTRLEDMAYCMLGIFGISMPLLYGEGPRAFLRLQEEILKSSDDHSLFCWSWTIGPIQSSLLSPRPHSFLEASQYQVYPNMRPSPYTMTNAGLSIRLPLIECWSSYIAILNVRVSDTDENVGVAISADDNRGLFTRGSYPDVPIPLYTGMDRDSLKFTDMFIPTRHAIPGWIEQSQLVANTNCKAGSLLSFGQRYEFRHIETFPPNRFREDNSTLVICPADDDAMHSDWIVQPDEGFIGATVVKFLMTKGDVELMLFTVKTTNNGSYLLPQWECCSLAEYIPEDDHYDPDMESLVSRNASTLERLVRDLEGFHYGIHMDHALPSLISADIATSGFTTTTAATLKHIHINFRGGK</sequence>
<dbReference type="InterPro" id="IPR054289">
    <property type="entry name" value="DUF7025"/>
</dbReference>
<dbReference type="OrthoDB" id="10042665at2759"/>
<dbReference type="SUPFAM" id="SSF52540">
    <property type="entry name" value="P-loop containing nucleoside triphosphate hydrolases"/>
    <property type="match status" value="1"/>
</dbReference>
<dbReference type="Pfam" id="PF00004">
    <property type="entry name" value="AAA"/>
    <property type="match status" value="1"/>
</dbReference>
<comment type="caution">
    <text evidence="5">The sequence shown here is derived from an EMBL/GenBank/DDBJ whole genome shotgun (WGS) entry which is preliminary data.</text>
</comment>
<evidence type="ECO:0000313" key="5">
    <source>
        <dbReference type="EMBL" id="KAF4453124.1"/>
    </source>
</evidence>
<dbReference type="InterPro" id="IPR010730">
    <property type="entry name" value="HET"/>
</dbReference>
<name>A0A8H4KP15_9HYPO</name>
<feature type="domain" description="Heterokaryon incompatibility" evidence="2">
    <location>
        <begin position="661"/>
        <end position="746"/>
    </location>
</feature>
<evidence type="ECO:0000259" key="1">
    <source>
        <dbReference type="Pfam" id="PF00004"/>
    </source>
</evidence>
<dbReference type="InterPro" id="IPR003959">
    <property type="entry name" value="ATPase_AAA_core"/>
</dbReference>
<evidence type="ECO:0008006" key="7">
    <source>
        <dbReference type="Google" id="ProtNLM"/>
    </source>
</evidence>
<accession>A0A8H4KP15</accession>
<feature type="domain" description="ATPase AAA-type core" evidence="1">
    <location>
        <begin position="467"/>
        <end position="515"/>
    </location>
</feature>
<dbReference type="Pfam" id="PF26640">
    <property type="entry name" value="DUF8212"/>
    <property type="match status" value="1"/>
</dbReference>
<dbReference type="AlphaFoldDB" id="A0A8H4KP15"/>
<dbReference type="PANTHER" id="PTHR10622:SF10">
    <property type="entry name" value="HET DOMAIN-CONTAINING PROTEIN"/>
    <property type="match status" value="1"/>
</dbReference>
<dbReference type="InterPro" id="IPR058525">
    <property type="entry name" value="DUF8212"/>
</dbReference>
<dbReference type="Proteomes" id="UP000605986">
    <property type="component" value="Unassembled WGS sequence"/>
</dbReference>
<evidence type="ECO:0000259" key="3">
    <source>
        <dbReference type="Pfam" id="PF22942"/>
    </source>
</evidence>
<keyword evidence="6" id="KW-1185">Reference proteome</keyword>
<evidence type="ECO:0000259" key="2">
    <source>
        <dbReference type="Pfam" id="PF06985"/>
    </source>
</evidence>
<proteinExistence type="predicted"/>
<gene>
    <name evidence="5" type="ORF">F53441_4121</name>
</gene>
<organism evidence="5 6">
    <name type="scientific">Fusarium austroafricanum</name>
    <dbReference type="NCBI Taxonomy" id="2364996"/>
    <lineage>
        <taxon>Eukaryota</taxon>
        <taxon>Fungi</taxon>
        <taxon>Dikarya</taxon>
        <taxon>Ascomycota</taxon>
        <taxon>Pezizomycotina</taxon>
        <taxon>Sordariomycetes</taxon>
        <taxon>Hypocreomycetidae</taxon>
        <taxon>Hypocreales</taxon>
        <taxon>Nectriaceae</taxon>
        <taxon>Fusarium</taxon>
        <taxon>Fusarium concolor species complex</taxon>
    </lineage>
</organism>
<dbReference type="PANTHER" id="PTHR10622">
    <property type="entry name" value="HET DOMAIN-CONTAINING PROTEIN"/>
    <property type="match status" value="1"/>
</dbReference>
<dbReference type="GO" id="GO:0016887">
    <property type="term" value="F:ATP hydrolysis activity"/>
    <property type="evidence" value="ECO:0007669"/>
    <property type="project" value="InterPro"/>
</dbReference>
<dbReference type="InterPro" id="IPR027417">
    <property type="entry name" value="P-loop_NTPase"/>
</dbReference>
<reference evidence="5" key="1">
    <citation type="submission" date="2020-01" db="EMBL/GenBank/DDBJ databases">
        <title>Identification and distribution of gene clusters putatively required for synthesis of sphingolipid metabolism inhibitors in phylogenetically diverse species of the filamentous fungus Fusarium.</title>
        <authorList>
            <person name="Kim H.-S."/>
            <person name="Busman M."/>
            <person name="Brown D.W."/>
            <person name="Divon H."/>
            <person name="Uhlig S."/>
            <person name="Proctor R.H."/>
        </authorList>
    </citation>
    <scope>NUCLEOTIDE SEQUENCE</scope>
    <source>
        <strain evidence="5">NRRL 53441</strain>
    </source>
</reference>
<protein>
    <recommendedName>
        <fullName evidence="7">Heterokaryon incompatibility domain-containing protein</fullName>
    </recommendedName>
</protein>
<dbReference type="Pfam" id="PF06985">
    <property type="entry name" value="HET"/>
    <property type="match status" value="1"/>
</dbReference>
<dbReference type="EMBL" id="JAADJG010000162">
    <property type="protein sequence ID" value="KAF4453124.1"/>
    <property type="molecule type" value="Genomic_DNA"/>
</dbReference>
<dbReference type="Gene3D" id="3.40.50.300">
    <property type="entry name" value="P-loop containing nucleotide triphosphate hydrolases"/>
    <property type="match status" value="1"/>
</dbReference>
<evidence type="ECO:0000313" key="6">
    <source>
        <dbReference type="Proteomes" id="UP000605986"/>
    </source>
</evidence>
<evidence type="ECO:0000259" key="4">
    <source>
        <dbReference type="Pfam" id="PF26640"/>
    </source>
</evidence>
<feature type="domain" description="DUF8212" evidence="4">
    <location>
        <begin position="877"/>
        <end position="907"/>
    </location>
</feature>
<feature type="domain" description="DUF7025" evidence="3">
    <location>
        <begin position="213"/>
        <end position="309"/>
    </location>
</feature>
<dbReference type="Pfam" id="PF22942">
    <property type="entry name" value="DUF7025"/>
    <property type="match status" value="1"/>
</dbReference>